<dbReference type="RefSeq" id="XP_062682824.1">
    <property type="nucleotide sequence ID" value="XM_062821131.1"/>
</dbReference>
<dbReference type="GeneID" id="87858285"/>
<keyword evidence="3" id="KW-1185">Reference proteome</keyword>
<evidence type="ECO:0000313" key="3">
    <source>
        <dbReference type="Proteomes" id="UP001278500"/>
    </source>
</evidence>
<organism evidence="2 3">
    <name type="scientific">Neurospora tetraspora</name>
    <dbReference type="NCBI Taxonomy" id="94610"/>
    <lineage>
        <taxon>Eukaryota</taxon>
        <taxon>Fungi</taxon>
        <taxon>Dikarya</taxon>
        <taxon>Ascomycota</taxon>
        <taxon>Pezizomycotina</taxon>
        <taxon>Sordariomycetes</taxon>
        <taxon>Sordariomycetidae</taxon>
        <taxon>Sordariales</taxon>
        <taxon>Sordariaceae</taxon>
        <taxon>Neurospora</taxon>
    </lineage>
</organism>
<evidence type="ECO:0000313" key="2">
    <source>
        <dbReference type="EMBL" id="KAK3347742.1"/>
    </source>
</evidence>
<name>A0AAE0JH42_9PEZI</name>
<evidence type="ECO:0000256" key="1">
    <source>
        <dbReference type="SAM" id="MobiDB-lite"/>
    </source>
</evidence>
<dbReference type="AlphaFoldDB" id="A0AAE0JH42"/>
<proteinExistence type="predicted"/>
<sequence>MDNEFTMARQQHKTNEADDKTATANAYTRSVDIQVSQRFVDIFLDPATSKTTPASCPALPSPTFGLRPIYHVELGPWITNLPGSERIGGNKQASRHKLPRRLAIHIHFGIDTCENILTVEQPVAPAKPFRNRIRDRYSFFGRAEHGWMPVHTRHLIVHCFPVVGHQGAHMSASSGRGGRTCVLELYANASRGSAVTVDFLGYG</sequence>
<dbReference type="EMBL" id="JAUEPP010000003">
    <property type="protein sequence ID" value="KAK3347742.1"/>
    <property type="molecule type" value="Genomic_DNA"/>
</dbReference>
<protein>
    <submittedName>
        <fullName evidence="2">Uncharacterized protein</fullName>
    </submittedName>
</protein>
<reference evidence="2" key="2">
    <citation type="submission" date="2023-06" db="EMBL/GenBank/DDBJ databases">
        <authorList>
            <consortium name="Lawrence Berkeley National Laboratory"/>
            <person name="Haridas S."/>
            <person name="Hensen N."/>
            <person name="Bonometti L."/>
            <person name="Westerberg I."/>
            <person name="Brannstrom I.O."/>
            <person name="Guillou S."/>
            <person name="Cros-Aarteil S."/>
            <person name="Calhoun S."/>
            <person name="Kuo A."/>
            <person name="Mondo S."/>
            <person name="Pangilinan J."/>
            <person name="Riley R."/>
            <person name="Labutti K."/>
            <person name="Andreopoulos B."/>
            <person name="Lipzen A."/>
            <person name="Chen C."/>
            <person name="Yanf M."/>
            <person name="Daum C."/>
            <person name="Ng V."/>
            <person name="Clum A."/>
            <person name="Steindorff A."/>
            <person name="Ohm R."/>
            <person name="Martin F."/>
            <person name="Silar P."/>
            <person name="Natvig D."/>
            <person name="Lalanne C."/>
            <person name="Gautier V."/>
            <person name="Ament-Velasquez S.L."/>
            <person name="Kruys A."/>
            <person name="Hutchinson M.I."/>
            <person name="Powell A.J."/>
            <person name="Barry K."/>
            <person name="Miller A.N."/>
            <person name="Grigoriev I.V."/>
            <person name="Debuchy R."/>
            <person name="Gladieux P."/>
            <person name="Thoren M.H."/>
            <person name="Johannesson H."/>
        </authorList>
    </citation>
    <scope>NUCLEOTIDE SEQUENCE</scope>
    <source>
        <strain evidence="2">CBS 560.94</strain>
    </source>
</reference>
<accession>A0AAE0JH42</accession>
<feature type="region of interest" description="Disordered" evidence="1">
    <location>
        <begin position="1"/>
        <end position="21"/>
    </location>
</feature>
<gene>
    <name evidence="2" type="ORF">B0H65DRAFT_154464</name>
</gene>
<dbReference type="Proteomes" id="UP001278500">
    <property type="component" value="Unassembled WGS sequence"/>
</dbReference>
<comment type="caution">
    <text evidence="2">The sequence shown here is derived from an EMBL/GenBank/DDBJ whole genome shotgun (WGS) entry which is preliminary data.</text>
</comment>
<reference evidence="2" key="1">
    <citation type="journal article" date="2023" name="Mol. Phylogenet. Evol.">
        <title>Genome-scale phylogeny and comparative genomics of the fungal order Sordariales.</title>
        <authorList>
            <person name="Hensen N."/>
            <person name="Bonometti L."/>
            <person name="Westerberg I."/>
            <person name="Brannstrom I.O."/>
            <person name="Guillou S."/>
            <person name="Cros-Aarteil S."/>
            <person name="Calhoun S."/>
            <person name="Haridas S."/>
            <person name="Kuo A."/>
            <person name="Mondo S."/>
            <person name="Pangilinan J."/>
            <person name="Riley R."/>
            <person name="LaButti K."/>
            <person name="Andreopoulos B."/>
            <person name="Lipzen A."/>
            <person name="Chen C."/>
            <person name="Yan M."/>
            <person name="Daum C."/>
            <person name="Ng V."/>
            <person name="Clum A."/>
            <person name="Steindorff A."/>
            <person name="Ohm R.A."/>
            <person name="Martin F."/>
            <person name="Silar P."/>
            <person name="Natvig D.O."/>
            <person name="Lalanne C."/>
            <person name="Gautier V."/>
            <person name="Ament-Velasquez S.L."/>
            <person name="Kruys A."/>
            <person name="Hutchinson M.I."/>
            <person name="Powell A.J."/>
            <person name="Barry K."/>
            <person name="Miller A.N."/>
            <person name="Grigoriev I.V."/>
            <person name="Debuchy R."/>
            <person name="Gladieux P."/>
            <person name="Hiltunen Thoren M."/>
            <person name="Johannesson H."/>
        </authorList>
    </citation>
    <scope>NUCLEOTIDE SEQUENCE</scope>
    <source>
        <strain evidence="2">CBS 560.94</strain>
    </source>
</reference>